<dbReference type="SMART" id="SM00490">
    <property type="entry name" value="HELICc"/>
    <property type="match status" value="1"/>
</dbReference>
<evidence type="ECO:0008006" key="8">
    <source>
        <dbReference type="Google" id="ProtNLM"/>
    </source>
</evidence>
<dbReference type="CDD" id="cd18793">
    <property type="entry name" value="SF2_C_SNF"/>
    <property type="match status" value="1"/>
</dbReference>
<protein>
    <recommendedName>
        <fullName evidence="8">Helicase</fullName>
    </recommendedName>
</protein>
<dbReference type="PROSITE" id="PS51194">
    <property type="entry name" value="HELICASE_CTER"/>
    <property type="match status" value="1"/>
</dbReference>
<dbReference type="PANTHER" id="PTHR45626">
    <property type="entry name" value="TRANSCRIPTION TERMINATION FACTOR 2-RELATED"/>
    <property type="match status" value="1"/>
</dbReference>
<dbReference type="CDD" id="cd18008">
    <property type="entry name" value="DEXDc_SHPRH-like"/>
    <property type="match status" value="1"/>
</dbReference>
<gene>
    <name evidence="6" type="ORF">PEBR_33030</name>
</gene>
<dbReference type="Pfam" id="PF00176">
    <property type="entry name" value="SNF2-rel_dom"/>
    <property type="match status" value="1"/>
</dbReference>
<dbReference type="Proteomes" id="UP000190744">
    <property type="component" value="Unassembled WGS sequence"/>
</dbReference>
<keyword evidence="1" id="KW-0547">Nucleotide-binding</keyword>
<feature type="domain" description="Helicase C-terminal" evidence="5">
    <location>
        <begin position="727"/>
        <end position="889"/>
    </location>
</feature>
<dbReference type="Gene3D" id="3.40.50.300">
    <property type="entry name" value="P-loop containing nucleotide triphosphate hydrolases"/>
    <property type="match status" value="1"/>
</dbReference>
<accession>A0A1S9REF4</accession>
<evidence type="ECO:0000259" key="5">
    <source>
        <dbReference type="PROSITE" id="PS51194"/>
    </source>
</evidence>
<evidence type="ECO:0000259" key="4">
    <source>
        <dbReference type="PROSITE" id="PS51192"/>
    </source>
</evidence>
<dbReference type="InterPro" id="IPR027417">
    <property type="entry name" value="P-loop_NTPase"/>
</dbReference>
<dbReference type="SMART" id="SM00487">
    <property type="entry name" value="DEXDc"/>
    <property type="match status" value="1"/>
</dbReference>
<dbReference type="PROSITE" id="PS51192">
    <property type="entry name" value="HELICASE_ATP_BIND_1"/>
    <property type="match status" value="1"/>
</dbReference>
<dbReference type="GO" id="GO:0005634">
    <property type="term" value="C:nucleus"/>
    <property type="evidence" value="ECO:0007669"/>
    <property type="project" value="TreeGrafter"/>
</dbReference>
<comment type="caution">
    <text evidence="6">The sequence shown here is derived from an EMBL/GenBank/DDBJ whole genome shotgun (WGS) entry which is preliminary data.</text>
</comment>
<feature type="domain" description="Helicase ATP-binding" evidence="4">
    <location>
        <begin position="355"/>
        <end position="536"/>
    </location>
</feature>
<keyword evidence="2" id="KW-0378">Hydrolase</keyword>
<dbReference type="PANTHER" id="PTHR45626:SF52">
    <property type="entry name" value="SINGLE-STRANDED DNA-DEPENDENT ATPASE (EUROFUNG)"/>
    <property type="match status" value="1"/>
</dbReference>
<dbReference type="EMBL" id="LJBN01000190">
    <property type="protein sequence ID" value="OOQ83857.1"/>
    <property type="molecule type" value="Genomic_DNA"/>
</dbReference>
<evidence type="ECO:0000313" key="6">
    <source>
        <dbReference type="EMBL" id="OOQ83857.1"/>
    </source>
</evidence>
<dbReference type="Pfam" id="PF00271">
    <property type="entry name" value="Helicase_C"/>
    <property type="match status" value="1"/>
</dbReference>
<name>A0A1S9REF4_PENBI</name>
<dbReference type="Gene3D" id="3.40.50.10810">
    <property type="entry name" value="Tandem AAA-ATPase domain"/>
    <property type="match status" value="1"/>
</dbReference>
<dbReference type="GO" id="GO:0005524">
    <property type="term" value="F:ATP binding"/>
    <property type="evidence" value="ECO:0007669"/>
    <property type="project" value="UniProtKB-KW"/>
</dbReference>
<evidence type="ECO:0000256" key="1">
    <source>
        <dbReference type="ARBA" id="ARBA00022741"/>
    </source>
</evidence>
<organism evidence="6 7">
    <name type="scientific">Penicillium brasilianum</name>
    <dbReference type="NCBI Taxonomy" id="104259"/>
    <lineage>
        <taxon>Eukaryota</taxon>
        <taxon>Fungi</taxon>
        <taxon>Dikarya</taxon>
        <taxon>Ascomycota</taxon>
        <taxon>Pezizomycotina</taxon>
        <taxon>Eurotiomycetes</taxon>
        <taxon>Eurotiomycetidae</taxon>
        <taxon>Eurotiales</taxon>
        <taxon>Aspergillaceae</taxon>
        <taxon>Penicillium</taxon>
    </lineage>
</organism>
<reference evidence="7" key="1">
    <citation type="submission" date="2015-09" db="EMBL/GenBank/DDBJ databases">
        <authorList>
            <person name="Fill T.P."/>
            <person name="Baretta J.F."/>
            <person name="de Almeida L.G."/>
            <person name="Rocha M."/>
            <person name="de Souza D.H."/>
            <person name="Malavazi I."/>
            <person name="Cerdeira L.T."/>
            <person name="Hong H."/>
            <person name="Samborskyy M."/>
            <person name="de Vasconcelos A.T."/>
            <person name="Leadlay P."/>
            <person name="Rodrigues-Filho E."/>
        </authorList>
    </citation>
    <scope>NUCLEOTIDE SEQUENCE [LARGE SCALE GENOMIC DNA]</scope>
    <source>
        <strain evidence="7">LaBioMMi 136</strain>
    </source>
</reference>
<dbReference type="InterPro" id="IPR000330">
    <property type="entry name" value="SNF2_N"/>
</dbReference>
<dbReference type="AlphaFoldDB" id="A0A1S9REF4"/>
<evidence type="ECO:0000313" key="7">
    <source>
        <dbReference type="Proteomes" id="UP000190744"/>
    </source>
</evidence>
<dbReference type="GO" id="GO:0006281">
    <property type="term" value="P:DNA repair"/>
    <property type="evidence" value="ECO:0007669"/>
    <property type="project" value="TreeGrafter"/>
</dbReference>
<evidence type="ECO:0000256" key="3">
    <source>
        <dbReference type="ARBA" id="ARBA00022840"/>
    </source>
</evidence>
<dbReference type="InterPro" id="IPR049730">
    <property type="entry name" value="SNF2/RAD54-like_C"/>
</dbReference>
<sequence length="896" mass="100284">MAYDGLQQLMPQKRSLYQDEQSTYFEAKARCISSQALDFSHSESLFHYQATVVPDDDPGELEAQRCYPTGIGPIANTSEAEDITKDENMVGYQNYPDLCGSESFEVCYGCIRDVSAEFRGSLPIRLDSVLSNDDVCILEVLPRPDYFVICAPSTDEMIGFIDLKTSSTLKSLQNTGDIRLKIALKFSEWGIMQHNFRKRSTMIVKITVFGMLSIADAVGSCLSGGGLFLQSPLYNTRAQHHNPHLLSLSDVSKSDNENFWTENTPIENTPKSAISPPTDALFDIMNDLDQHEELCPVQVDSRLTVELLRHQRAGVDFMLHRETGLFRTTKSLWLAEPSSLTAPCYRHAITGSKTFDPLAGPFGGILTDEIGLGKTLTTLATILSTLNDAEFWLLSKPSGTSTRQRSKATVIIVPSEVLMNQWLEEIQTRIIPGTVVAYKYHGQSRGSQTENLQRTDIILTTYATAMSELRSGKGLLHKIDFYRLVLDEAHDIRTRGTRKHAAVSKISATRRWCLTGTPIQNKVDDLGALVSFLQVPILDDPEVFRVHITNQTYSNVSNRFDNLRSLLRCICLRRTKAIGYLDDPTVDLLYLELSNTEAQNYNEIVRRHRAKLEMAISLKNSSNASHQILNAIHELRLFCNNGSSEANETPCITKTSMAIDRNVKIWQKEDEVERGICRAETPDLCGTTRQIHFRFAKDSPETLPAPTTISSSDVNLEAIHRASLSSKLRALVKRIAEQPLGEKCIVFSFWQRTLDLVGAILQHHSIDCLRIDGSVSNTERQRALRGFDKAPERMVLLMTIGTGAVGLNLTSATRVHILEPQWNPMVEQQAIGRALRLGQTKKVIVSRYIMKGTIEEHVVSSQAYKLQVALKSFEKHGHDDCTEGKAKIFNVSSIHC</sequence>
<evidence type="ECO:0000256" key="2">
    <source>
        <dbReference type="ARBA" id="ARBA00022801"/>
    </source>
</evidence>
<proteinExistence type="predicted"/>
<keyword evidence="3" id="KW-0067">ATP-binding</keyword>
<dbReference type="GO" id="GO:0016787">
    <property type="term" value="F:hydrolase activity"/>
    <property type="evidence" value="ECO:0007669"/>
    <property type="project" value="UniProtKB-KW"/>
</dbReference>
<dbReference type="SUPFAM" id="SSF52540">
    <property type="entry name" value="P-loop containing nucleoside triphosphate hydrolases"/>
    <property type="match status" value="2"/>
</dbReference>
<dbReference type="InterPro" id="IPR050628">
    <property type="entry name" value="SNF2_RAD54_helicase_TF"/>
</dbReference>
<dbReference type="InterPro" id="IPR014001">
    <property type="entry name" value="Helicase_ATP-bd"/>
</dbReference>
<dbReference type="GO" id="GO:0008094">
    <property type="term" value="F:ATP-dependent activity, acting on DNA"/>
    <property type="evidence" value="ECO:0007669"/>
    <property type="project" value="TreeGrafter"/>
</dbReference>
<dbReference type="InterPro" id="IPR038718">
    <property type="entry name" value="SNF2-like_sf"/>
</dbReference>
<dbReference type="InterPro" id="IPR001650">
    <property type="entry name" value="Helicase_C-like"/>
</dbReference>